<name>A0A6L7ES41_9ACTN</name>
<dbReference type="CDD" id="cd01832">
    <property type="entry name" value="SGNH_hydrolase_like_1"/>
    <property type="match status" value="1"/>
</dbReference>
<evidence type="ECO:0000313" key="2">
    <source>
        <dbReference type="EMBL" id="MXG88366.1"/>
    </source>
</evidence>
<dbReference type="RefSeq" id="WP_160874670.1">
    <property type="nucleotide sequence ID" value="NZ_WUEK01000001.1"/>
</dbReference>
<organism evidence="2 3">
    <name type="scientific">Nocardioides flavescens</name>
    <dbReference type="NCBI Taxonomy" id="2691959"/>
    <lineage>
        <taxon>Bacteria</taxon>
        <taxon>Bacillati</taxon>
        <taxon>Actinomycetota</taxon>
        <taxon>Actinomycetes</taxon>
        <taxon>Propionibacteriales</taxon>
        <taxon>Nocardioidaceae</taxon>
        <taxon>Nocardioides</taxon>
    </lineage>
</organism>
<keyword evidence="2" id="KW-0378">Hydrolase</keyword>
<keyword evidence="3" id="KW-1185">Reference proteome</keyword>
<dbReference type="Pfam" id="PF13472">
    <property type="entry name" value="Lipase_GDSL_2"/>
    <property type="match status" value="1"/>
</dbReference>
<feature type="domain" description="SGNH hydrolase-type esterase" evidence="1">
    <location>
        <begin position="7"/>
        <end position="182"/>
    </location>
</feature>
<dbReference type="GO" id="GO:0016787">
    <property type="term" value="F:hydrolase activity"/>
    <property type="evidence" value="ECO:0007669"/>
    <property type="project" value="UniProtKB-KW"/>
</dbReference>
<dbReference type="Proteomes" id="UP000473325">
    <property type="component" value="Unassembled WGS sequence"/>
</dbReference>
<dbReference type="Gene3D" id="3.40.50.1110">
    <property type="entry name" value="SGNH hydrolase"/>
    <property type="match status" value="1"/>
</dbReference>
<comment type="caution">
    <text evidence="2">The sequence shown here is derived from an EMBL/GenBank/DDBJ whole genome shotgun (WGS) entry which is preliminary data.</text>
</comment>
<dbReference type="InterPro" id="IPR053140">
    <property type="entry name" value="GDSL_Rv0518-like"/>
</dbReference>
<gene>
    <name evidence="2" type="ORF">GRQ65_02245</name>
</gene>
<dbReference type="EMBL" id="WUEK01000001">
    <property type="protein sequence ID" value="MXG88366.1"/>
    <property type="molecule type" value="Genomic_DNA"/>
</dbReference>
<dbReference type="PANTHER" id="PTHR43784">
    <property type="entry name" value="GDSL-LIKE LIPASE/ACYLHYDROLASE, PUTATIVE (AFU_ORTHOLOGUE AFUA_2G00820)-RELATED"/>
    <property type="match status" value="1"/>
</dbReference>
<reference evidence="2 3" key="1">
    <citation type="submission" date="2019-12" db="EMBL/GenBank/DDBJ databases">
        <authorList>
            <person name="Kun Z."/>
        </authorList>
    </citation>
    <scope>NUCLEOTIDE SEQUENCE [LARGE SCALE GENOMIC DNA]</scope>
    <source>
        <strain evidence="2 3">YIM 123512</strain>
    </source>
</reference>
<dbReference type="PANTHER" id="PTHR43784:SF2">
    <property type="entry name" value="GDSL-LIKE LIPASE_ACYLHYDROLASE, PUTATIVE (AFU_ORTHOLOGUE AFUA_2G00820)-RELATED"/>
    <property type="match status" value="1"/>
</dbReference>
<dbReference type="AlphaFoldDB" id="A0A6L7ES41"/>
<protein>
    <submittedName>
        <fullName evidence="2">SGNH/GDSL hydrolase family protein</fullName>
    </submittedName>
</protein>
<proteinExistence type="predicted"/>
<dbReference type="SUPFAM" id="SSF52266">
    <property type="entry name" value="SGNH hydrolase"/>
    <property type="match status" value="1"/>
</dbReference>
<dbReference type="InterPro" id="IPR036514">
    <property type="entry name" value="SGNH_hydro_sf"/>
</dbReference>
<dbReference type="InterPro" id="IPR013830">
    <property type="entry name" value="SGNH_hydro"/>
</dbReference>
<evidence type="ECO:0000259" key="1">
    <source>
        <dbReference type="Pfam" id="PF13472"/>
    </source>
</evidence>
<evidence type="ECO:0000313" key="3">
    <source>
        <dbReference type="Proteomes" id="UP000473325"/>
    </source>
</evidence>
<sequence length="253" mass="27533">MYVRYAALGDSATVGVGDPVPDGWRGWSRLLAAALTTSYDLSYCNLAVSGSTSADVLEHQLDDALAHRPDLASLVVGLNDTMRASFDPADLRERVLTCAEALTDAGAQLLTVRYHDHAAVFGLPSWLARPLRARLGCVNAVYDEVHASYGGHRVDLALQPQVLQRAFWSVDRLHPSELGHRALARAHAELLLAAGMEFQPPSLLPSGGLPQGWRDDVAWLVREGAPWVGRRARDWAPTLTLLPAPRRAAPARR</sequence>
<accession>A0A6L7ES41</accession>